<gene>
    <name evidence="2" type="ORF">VU01_11645</name>
</gene>
<evidence type="ECO:0000259" key="1">
    <source>
        <dbReference type="Pfam" id="PF13175"/>
    </source>
</evidence>
<proteinExistence type="predicted"/>
<keyword evidence="3" id="KW-1185">Reference proteome</keyword>
<dbReference type="InterPro" id="IPR041685">
    <property type="entry name" value="AAA_GajA/Old/RecF-like"/>
</dbReference>
<dbReference type="InterPro" id="IPR027417">
    <property type="entry name" value="P-loop_NTPase"/>
</dbReference>
<evidence type="ECO:0000313" key="3">
    <source>
        <dbReference type="Proteomes" id="UP000288892"/>
    </source>
</evidence>
<dbReference type="Gene3D" id="3.40.50.300">
    <property type="entry name" value="P-loop containing nucleotide triphosphate hydrolases"/>
    <property type="match status" value="1"/>
</dbReference>
<dbReference type="EMBL" id="MTKS01000164">
    <property type="protein sequence ID" value="RWX51302.1"/>
    <property type="molecule type" value="Genomic_DNA"/>
</dbReference>
<dbReference type="PANTHER" id="PTHR43581:SF4">
    <property type="entry name" value="ATP_GTP PHOSPHATASE"/>
    <property type="match status" value="1"/>
</dbReference>
<accession>A0A444JDY7</accession>
<protein>
    <submittedName>
        <fullName evidence="2">AAA ATPase domain-containing protein</fullName>
    </submittedName>
</protein>
<name>A0A444JDY7_9BACT</name>
<dbReference type="AlphaFoldDB" id="A0A444JDY7"/>
<dbReference type="Proteomes" id="UP000288892">
    <property type="component" value="Unassembled WGS sequence"/>
</dbReference>
<evidence type="ECO:0000313" key="2">
    <source>
        <dbReference type="EMBL" id="RWX51302.1"/>
    </source>
</evidence>
<reference evidence="2 3" key="1">
    <citation type="submission" date="2017-01" db="EMBL/GenBank/DDBJ databases">
        <title>The cable genome- insights into the physiology and evolution of filamentous bacteria capable of sulfide oxidation via long distance electron transfer.</title>
        <authorList>
            <person name="Schreiber L."/>
            <person name="Bjerg J.T."/>
            <person name="Boggild A."/>
            <person name="Van De Vossenberg J."/>
            <person name="Meysman F."/>
            <person name="Nielsen L.P."/>
            <person name="Schramm A."/>
            <person name="Kjeldsen K.U."/>
        </authorList>
    </citation>
    <scope>NUCLEOTIDE SEQUENCE [LARGE SCALE GENOMIC DNA]</scope>
    <source>
        <strain evidence="2">A5</strain>
    </source>
</reference>
<comment type="caution">
    <text evidence="2">The sequence shown here is derived from an EMBL/GenBank/DDBJ whole genome shotgun (WGS) entry which is preliminary data.</text>
</comment>
<sequence>MIEQLEIKNFRGFSEYKIEDIGQVNLLVGTNNSGKTSVLEAVHLLKSRGDAAVLFSLLSRRGESIQKIYVKLIA</sequence>
<dbReference type="SUPFAM" id="SSF52540">
    <property type="entry name" value="P-loop containing nucleoside triphosphate hydrolases"/>
    <property type="match status" value="1"/>
</dbReference>
<dbReference type="InterPro" id="IPR051396">
    <property type="entry name" value="Bact_Antivir_Def_Nuclease"/>
</dbReference>
<feature type="domain" description="Endonuclease GajA/Old nuclease/RecF-like AAA" evidence="1">
    <location>
        <begin position="1"/>
        <end position="49"/>
    </location>
</feature>
<dbReference type="Pfam" id="PF13175">
    <property type="entry name" value="AAA_15"/>
    <property type="match status" value="1"/>
</dbReference>
<dbReference type="PANTHER" id="PTHR43581">
    <property type="entry name" value="ATP/GTP PHOSPHATASE"/>
    <property type="match status" value="1"/>
</dbReference>
<organism evidence="2 3">
    <name type="scientific">Candidatus Electrothrix marina</name>
    <dbReference type="NCBI Taxonomy" id="1859130"/>
    <lineage>
        <taxon>Bacteria</taxon>
        <taxon>Pseudomonadati</taxon>
        <taxon>Thermodesulfobacteriota</taxon>
        <taxon>Desulfobulbia</taxon>
        <taxon>Desulfobulbales</taxon>
        <taxon>Desulfobulbaceae</taxon>
        <taxon>Candidatus Electrothrix</taxon>
    </lineage>
</organism>